<dbReference type="InterPro" id="IPR051549">
    <property type="entry name" value="PEP_Utilizing_Enz"/>
</dbReference>
<dbReference type="Proteomes" id="UP000887013">
    <property type="component" value="Unassembled WGS sequence"/>
</dbReference>
<dbReference type="InterPro" id="IPR036637">
    <property type="entry name" value="Phosphohistidine_dom_sf"/>
</dbReference>
<dbReference type="Gene3D" id="3.50.30.10">
    <property type="entry name" value="Phosphohistidine domain"/>
    <property type="match status" value="1"/>
</dbReference>
<organism evidence="2 3">
    <name type="scientific">Nephila pilipes</name>
    <name type="common">Giant wood spider</name>
    <name type="synonym">Nephila maculata</name>
    <dbReference type="NCBI Taxonomy" id="299642"/>
    <lineage>
        <taxon>Eukaryota</taxon>
        <taxon>Metazoa</taxon>
        <taxon>Ecdysozoa</taxon>
        <taxon>Arthropoda</taxon>
        <taxon>Chelicerata</taxon>
        <taxon>Arachnida</taxon>
        <taxon>Araneae</taxon>
        <taxon>Araneomorphae</taxon>
        <taxon>Entelegynae</taxon>
        <taxon>Araneoidea</taxon>
        <taxon>Nephilidae</taxon>
        <taxon>Nephila</taxon>
    </lineage>
</organism>
<dbReference type="InterPro" id="IPR008279">
    <property type="entry name" value="PEP-util_enz_mobile_dom"/>
</dbReference>
<feature type="domain" description="PEP-utilising enzyme mobile" evidence="1">
    <location>
        <begin position="120"/>
        <end position="155"/>
    </location>
</feature>
<proteinExistence type="predicted"/>
<evidence type="ECO:0000313" key="2">
    <source>
        <dbReference type="EMBL" id="GFU43447.1"/>
    </source>
</evidence>
<dbReference type="SUPFAM" id="SSF52009">
    <property type="entry name" value="Phosphohistidine domain"/>
    <property type="match status" value="1"/>
</dbReference>
<reference evidence="2" key="1">
    <citation type="submission" date="2020-08" db="EMBL/GenBank/DDBJ databases">
        <title>Multicomponent nature underlies the extraordinary mechanical properties of spider dragline silk.</title>
        <authorList>
            <person name="Kono N."/>
            <person name="Nakamura H."/>
            <person name="Mori M."/>
            <person name="Yoshida Y."/>
            <person name="Ohtoshi R."/>
            <person name="Malay A.D."/>
            <person name="Moran D.A.P."/>
            <person name="Tomita M."/>
            <person name="Numata K."/>
            <person name="Arakawa K."/>
        </authorList>
    </citation>
    <scope>NUCLEOTIDE SEQUENCE</scope>
</reference>
<accession>A0A8X6UP49</accession>
<dbReference type="GO" id="GO:0016772">
    <property type="term" value="F:transferase activity, transferring phosphorus-containing groups"/>
    <property type="evidence" value="ECO:0007669"/>
    <property type="project" value="InterPro"/>
</dbReference>
<protein>
    <submittedName>
        <fullName evidence="2">Phosphoenolpyruvate synthase</fullName>
    </submittedName>
</protein>
<dbReference type="AlphaFoldDB" id="A0A8X6UP49"/>
<dbReference type="PANTHER" id="PTHR43615">
    <property type="entry name" value="PHOSPHOENOLPYRUVATE SYNTHASE-RELATED"/>
    <property type="match status" value="1"/>
</dbReference>
<dbReference type="EMBL" id="BMAW01132405">
    <property type="protein sequence ID" value="GFU43447.1"/>
    <property type="molecule type" value="Genomic_DNA"/>
</dbReference>
<dbReference type="PANTHER" id="PTHR43615:SF1">
    <property type="entry name" value="PPDK_N DOMAIN-CONTAINING PROTEIN"/>
    <property type="match status" value="1"/>
</dbReference>
<evidence type="ECO:0000313" key="3">
    <source>
        <dbReference type="Proteomes" id="UP000887013"/>
    </source>
</evidence>
<dbReference type="OrthoDB" id="6123450at2759"/>
<dbReference type="Pfam" id="PF00391">
    <property type="entry name" value="PEP-utilizers"/>
    <property type="match status" value="1"/>
</dbReference>
<gene>
    <name evidence="2" type="primary">pps_12</name>
    <name evidence="2" type="ORF">NPIL_593041</name>
</gene>
<comment type="caution">
    <text evidence="2">The sequence shown here is derived from an EMBL/GenBank/DDBJ whole genome shotgun (WGS) entry which is preliminary data.</text>
</comment>
<keyword evidence="3" id="KW-1185">Reference proteome</keyword>
<sequence length="170" mass="19034">MVSEGRLPEEDLLFFLTYDEINDLLETRSPNIISRANQRKRVFSIMENYKFPEIMKGTPKPINDEDESADTYEFIADLTMKGIPVSQGVTKGYARVAATLEEASHLKPGEILITYSTDIGAVVSREYGLPCVVGLQGATKRFRTGDYVLLDGKKGILQRLPQPEQNSDET</sequence>
<evidence type="ECO:0000259" key="1">
    <source>
        <dbReference type="Pfam" id="PF00391"/>
    </source>
</evidence>
<name>A0A8X6UP49_NEPPI</name>